<keyword evidence="11" id="KW-1185">Reference proteome</keyword>
<feature type="domain" description="Acyl-CoA oxidase/dehydrogenase middle" evidence="8">
    <location>
        <begin position="118"/>
        <end position="202"/>
    </location>
</feature>
<name>A0ABN0XIM5_9ACTN</name>
<dbReference type="Pfam" id="PF02770">
    <property type="entry name" value="Acyl-CoA_dh_M"/>
    <property type="match status" value="1"/>
</dbReference>
<organism evidence="10 11">
    <name type="scientific">Streptomyces blastmyceticus</name>
    <dbReference type="NCBI Taxonomy" id="68180"/>
    <lineage>
        <taxon>Bacteria</taxon>
        <taxon>Bacillati</taxon>
        <taxon>Actinomycetota</taxon>
        <taxon>Actinomycetes</taxon>
        <taxon>Kitasatosporales</taxon>
        <taxon>Streptomycetaceae</taxon>
        <taxon>Streptomyces</taxon>
    </lineage>
</organism>
<evidence type="ECO:0000256" key="6">
    <source>
        <dbReference type="RuleBase" id="RU362125"/>
    </source>
</evidence>
<dbReference type="RefSeq" id="WP_344120924.1">
    <property type="nucleotide sequence ID" value="NZ_BAAABW010000026.1"/>
</dbReference>
<proteinExistence type="inferred from homology"/>
<evidence type="ECO:0000313" key="11">
    <source>
        <dbReference type="Proteomes" id="UP001500063"/>
    </source>
</evidence>
<evidence type="ECO:0000313" key="10">
    <source>
        <dbReference type="EMBL" id="GAA0365205.1"/>
    </source>
</evidence>
<dbReference type="SUPFAM" id="SSF56645">
    <property type="entry name" value="Acyl-CoA dehydrogenase NM domain-like"/>
    <property type="match status" value="1"/>
</dbReference>
<dbReference type="InterPro" id="IPR006091">
    <property type="entry name" value="Acyl-CoA_Oxase/DH_mid-dom"/>
</dbReference>
<dbReference type="InterPro" id="IPR037069">
    <property type="entry name" value="AcylCoA_DH/ox_N_sf"/>
</dbReference>
<evidence type="ECO:0000256" key="3">
    <source>
        <dbReference type="ARBA" id="ARBA00022630"/>
    </source>
</evidence>
<dbReference type="Pfam" id="PF00441">
    <property type="entry name" value="Acyl-CoA_dh_1"/>
    <property type="match status" value="1"/>
</dbReference>
<dbReference type="InterPro" id="IPR009075">
    <property type="entry name" value="AcylCo_DH/oxidase_C"/>
</dbReference>
<protein>
    <submittedName>
        <fullName evidence="10">Acyl-CoA dehydrogenase</fullName>
    </submittedName>
</protein>
<feature type="domain" description="Acyl-CoA dehydrogenase/oxidase C-terminal" evidence="7">
    <location>
        <begin position="224"/>
        <end position="381"/>
    </location>
</feature>
<evidence type="ECO:0000259" key="7">
    <source>
        <dbReference type="Pfam" id="PF00441"/>
    </source>
</evidence>
<comment type="cofactor">
    <cofactor evidence="1 6">
        <name>FAD</name>
        <dbReference type="ChEBI" id="CHEBI:57692"/>
    </cofactor>
</comment>
<keyword evidence="4 6" id="KW-0274">FAD</keyword>
<keyword evidence="3 6" id="KW-0285">Flavoprotein</keyword>
<dbReference type="Pfam" id="PF02771">
    <property type="entry name" value="Acyl-CoA_dh_N"/>
    <property type="match status" value="1"/>
</dbReference>
<dbReference type="InterPro" id="IPR046373">
    <property type="entry name" value="Acyl-CoA_Oxase/DH_mid-dom_sf"/>
</dbReference>
<keyword evidence="5 6" id="KW-0560">Oxidoreductase</keyword>
<comment type="similarity">
    <text evidence="2 6">Belongs to the acyl-CoA dehydrogenase family.</text>
</comment>
<evidence type="ECO:0000259" key="9">
    <source>
        <dbReference type="Pfam" id="PF02771"/>
    </source>
</evidence>
<dbReference type="InterPro" id="IPR052161">
    <property type="entry name" value="Mycobact_Acyl-CoA_DH"/>
</dbReference>
<dbReference type="SUPFAM" id="SSF47203">
    <property type="entry name" value="Acyl-CoA dehydrogenase C-terminal domain-like"/>
    <property type="match status" value="1"/>
</dbReference>
<dbReference type="PANTHER" id="PTHR43292:SF4">
    <property type="entry name" value="ACYL-COA DEHYDROGENASE FADE34"/>
    <property type="match status" value="1"/>
</dbReference>
<gene>
    <name evidence="10" type="ORF">GCM10010319_48890</name>
</gene>
<evidence type="ECO:0000256" key="4">
    <source>
        <dbReference type="ARBA" id="ARBA00022827"/>
    </source>
</evidence>
<dbReference type="EMBL" id="BAAABW010000026">
    <property type="protein sequence ID" value="GAA0365205.1"/>
    <property type="molecule type" value="Genomic_DNA"/>
</dbReference>
<dbReference type="InterPro" id="IPR009100">
    <property type="entry name" value="AcylCoA_DH/oxidase_NM_dom_sf"/>
</dbReference>
<evidence type="ECO:0000259" key="8">
    <source>
        <dbReference type="Pfam" id="PF02770"/>
    </source>
</evidence>
<dbReference type="InterPro" id="IPR036250">
    <property type="entry name" value="AcylCo_DH-like_C"/>
</dbReference>
<accession>A0ABN0XIM5</accession>
<dbReference type="Gene3D" id="1.20.140.10">
    <property type="entry name" value="Butyryl-CoA Dehydrogenase, subunit A, domain 3"/>
    <property type="match status" value="1"/>
</dbReference>
<evidence type="ECO:0000256" key="2">
    <source>
        <dbReference type="ARBA" id="ARBA00009347"/>
    </source>
</evidence>
<sequence length="400" mass="43772">MNAPAAATPGAGELLDRVAALLAAHDPATTDRLDFLRARFDAGLAWIHFPEGLGGLGAPRSLQPVVDAALDAAGAPGNDPRRIGIGLGMAAPTILQYGTDEQKQRFLRPLWTGEEVWCQLFSEPGAGSDLAGLATRAVRDGDGWTVDGQKVWTSSAHLARWAILIARTDPDVPKHQGITYFVCDMTDPGVEVRPLRQITGEAEFNEVFLTGVRIPDTHRLGGVGDGWRVAQTTLMNERMAIGGTRVPREGGMVGVVARTWRERPELRTHDLHQRLLRLWVDAEAARLTGERLRQQLKRGRPGPEGSGMKLAFARLNQELSALEVELLAEDGLTYGDWTMVRPELVDFTGRDAGYRYLRAKGNSIEGGTSEVLLNIVAERVLGLPPEPRNDKDLPWKDLPR</sequence>
<dbReference type="Proteomes" id="UP001500063">
    <property type="component" value="Unassembled WGS sequence"/>
</dbReference>
<dbReference type="PANTHER" id="PTHR43292">
    <property type="entry name" value="ACYL-COA DEHYDROGENASE"/>
    <property type="match status" value="1"/>
</dbReference>
<dbReference type="InterPro" id="IPR013786">
    <property type="entry name" value="AcylCoA_DH/ox_N"/>
</dbReference>
<feature type="domain" description="Acyl-CoA dehydrogenase/oxidase N-terminal" evidence="9">
    <location>
        <begin position="32"/>
        <end position="114"/>
    </location>
</feature>
<dbReference type="Gene3D" id="1.10.540.10">
    <property type="entry name" value="Acyl-CoA dehydrogenase/oxidase, N-terminal domain"/>
    <property type="match status" value="1"/>
</dbReference>
<reference evidence="10 11" key="1">
    <citation type="journal article" date="2019" name="Int. J. Syst. Evol. Microbiol.">
        <title>The Global Catalogue of Microorganisms (GCM) 10K type strain sequencing project: providing services to taxonomists for standard genome sequencing and annotation.</title>
        <authorList>
            <consortium name="The Broad Institute Genomics Platform"/>
            <consortium name="The Broad Institute Genome Sequencing Center for Infectious Disease"/>
            <person name="Wu L."/>
            <person name="Ma J."/>
        </authorList>
    </citation>
    <scope>NUCLEOTIDE SEQUENCE [LARGE SCALE GENOMIC DNA]</scope>
    <source>
        <strain evidence="10 11">JCM 4565</strain>
    </source>
</reference>
<dbReference type="Gene3D" id="2.40.110.10">
    <property type="entry name" value="Butyryl-CoA Dehydrogenase, subunit A, domain 2"/>
    <property type="match status" value="1"/>
</dbReference>
<evidence type="ECO:0000256" key="1">
    <source>
        <dbReference type="ARBA" id="ARBA00001974"/>
    </source>
</evidence>
<evidence type="ECO:0000256" key="5">
    <source>
        <dbReference type="ARBA" id="ARBA00023002"/>
    </source>
</evidence>
<comment type="caution">
    <text evidence="10">The sequence shown here is derived from an EMBL/GenBank/DDBJ whole genome shotgun (WGS) entry which is preliminary data.</text>
</comment>